<feature type="compositionally biased region" description="Acidic residues" evidence="1">
    <location>
        <begin position="183"/>
        <end position="198"/>
    </location>
</feature>
<evidence type="ECO:0000256" key="1">
    <source>
        <dbReference type="SAM" id="MobiDB-lite"/>
    </source>
</evidence>
<name>A0ABS5QHE2_9PROT</name>
<organism evidence="2 3">
    <name type="scientific">Roseococcus pinisoli</name>
    <dbReference type="NCBI Taxonomy" id="2835040"/>
    <lineage>
        <taxon>Bacteria</taxon>
        <taxon>Pseudomonadati</taxon>
        <taxon>Pseudomonadota</taxon>
        <taxon>Alphaproteobacteria</taxon>
        <taxon>Acetobacterales</taxon>
        <taxon>Roseomonadaceae</taxon>
        <taxon>Roseococcus</taxon>
    </lineage>
</organism>
<proteinExistence type="predicted"/>
<keyword evidence="3" id="KW-1185">Reference proteome</keyword>
<evidence type="ECO:0008006" key="4">
    <source>
        <dbReference type="Google" id="ProtNLM"/>
    </source>
</evidence>
<protein>
    <recommendedName>
        <fullName evidence="4">Terminase small subunit</fullName>
    </recommendedName>
</protein>
<gene>
    <name evidence="2" type="ORF">KHU32_15600</name>
</gene>
<comment type="caution">
    <text evidence="2">The sequence shown here is derived from an EMBL/GenBank/DDBJ whole genome shotgun (WGS) entry which is preliminary data.</text>
</comment>
<dbReference type="Proteomes" id="UP000766336">
    <property type="component" value="Unassembled WGS sequence"/>
</dbReference>
<evidence type="ECO:0000313" key="2">
    <source>
        <dbReference type="EMBL" id="MBS7812375.1"/>
    </source>
</evidence>
<dbReference type="EMBL" id="JAHCDA010000003">
    <property type="protein sequence ID" value="MBS7812375.1"/>
    <property type="molecule type" value="Genomic_DNA"/>
</dbReference>
<dbReference type="RefSeq" id="WP_213671083.1">
    <property type="nucleotide sequence ID" value="NZ_JAHCDA010000003.1"/>
</dbReference>
<accession>A0ABS5QHE2</accession>
<evidence type="ECO:0000313" key="3">
    <source>
        <dbReference type="Proteomes" id="UP000766336"/>
    </source>
</evidence>
<reference evidence="2 3" key="1">
    <citation type="submission" date="2021-05" db="EMBL/GenBank/DDBJ databases">
        <title>Roseococcus sp. XZZS9, whole genome shotgun sequencing project.</title>
        <authorList>
            <person name="Zhao G."/>
            <person name="Shen L."/>
        </authorList>
    </citation>
    <scope>NUCLEOTIDE SEQUENCE [LARGE SCALE GENOMIC DNA]</scope>
    <source>
        <strain evidence="2 3">XZZS9</strain>
    </source>
</reference>
<feature type="region of interest" description="Disordered" evidence="1">
    <location>
        <begin position="183"/>
        <end position="207"/>
    </location>
</feature>
<sequence length="207" mass="23069">MKRQFAPIGLALNESQLKAVSEMLDSGMPVTKVARHMQGTWGVYKDMPEAGVVKRVRNFLTKHVNQDKDDRIGREIRKKGINRFNANVNVLQELYELHAIQKARVGKALMMENKTSLLMASVQGEIRCQADILSRIAAVHLDTGILPRAPKNLKGEITDPHGRVMKFDWTESDDSLVRLIESEDALEGEAEETEEDVEAGAGVATPH</sequence>